<dbReference type="Pfam" id="PF01661">
    <property type="entry name" value="Macro"/>
    <property type="match status" value="1"/>
</dbReference>
<keyword evidence="4" id="KW-1185">Reference proteome</keyword>
<dbReference type="SUPFAM" id="SSF52949">
    <property type="entry name" value="Macro domain-like"/>
    <property type="match status" value="1"/>
</dbReference>
<evidence type="ECO:0000259" key="2">
    <source>
        <dbReference type="PROSITE" id="PS51154"/>
    </source>
</evidence>
<dbReference type="RefSeq" id="WP_030448869.1">
    <property type="nucleotide sequence ID" value="NZ_AP023354.1"/>
</dbReference>
<gene>
    <name evidence="3" type="ORF">Asera_04500</name>
</gene>
<sequence length="151" mass="16245">MTITVARGDLLTAEVEALVNPVNTVGVMGKGLALAFRQAYPAMYRDYRRAAQEGRLAVGRMRVWPTGAGSAPRYVLNFPTKRHWRSASRLADVEAGLADLVATIDRLGLRSLAVPALGCGHGGLPWSDVEPLIRSALDGRPAVRVLLYPPA</sequence>
<dbReference type="GO" id="GO:0140291">
    <property type="term" value="P:peptidyl-glutamate ADP-deribosylation"/>
    <property type="evidence" value="ECO:0007669"/>
    <property type="project" value="TreeGrafter"/>
</dbReference>
<dbReference type="InterPro" id="IPR050892">
    <property type="entry name" value="ADP-ribose_metab_enzymes"/>
</dbReference>
<dbReference type="OrthoDB" id="9780211at2"/>
<dbReference type="Gene3D" id="3.40.220.10">
    <property type="entry name" value="Leucine Aminopeptidase, subunit E, domain 1"/>
    <property type="match status" value="1"/>
</dbReference>
<dbReference type="SMART" id="SM00506">
    <property type="entry name" value="A1pp"/>
    <property type="match status" value="1"/>
</dbReference>
<dbReference type="CDD" id="cd02901">
    <property type="entry name" value="Macro_Poa1p-like"/>
    <property type="match status" value="1"/>
</dbReference>
<dbReference type="EMBL" id="AP023354">
    <property type="protein sequence ID" value="BCJ26342.1"/>
    <property type="molecule type" value="Genomic_DNA"/>
</dbReference>
<protein>
    <recommendedName>
        <fullName evidence="2">Macro domain-containing protein</fullName>
    </recommendedName>
</protein>
<feature type="domain" description="Macro" evidence="2">
    <location>
        <begin position="1"/>
        <end position="151"/>
    </location>
</feature>
<evidence type="ECO:0000313" key="4">
    <source>
        <dbReference type="Proteomes" id="UP000680750"/>
    </source>
</evidence>
<dbReference type="KEGG" id="aser:Asera_04500"/>
<organism evidence="3 4">
    <name type="scientific">Actinocatenispora sera</name>
    <dbReference type="NCBI Taxonomy" id="390989"/>
    <lineage>
        <taxon>Bacteria</taxon>
        <taxon>Bacillati</taxon>
        <taxon>Actinomycetota</taxon>
        <taxon>Actinomycetes</taxon>
        <taxon>Micromonosporales</taxon>
        <taxon>Micromonosporaceae</taxon>
        <taxon>Actinocatenispora</taxon>
    </lineage>
</organism>
<comment type="catalytic activity">
    <reaction evidence="1">
        <text>an N-(ADP-alpha-D-ribosyl)-thymidine in DNA + H2O = a thymidine in DNA + ADP-D-ribose</text>
        <dbReference type="Rhea" id="RHEA:71655"/>
        <dbReference type="Rhea" id="RHEA-COMP:13556"/>
        <dbReference type="Rhea" id="RHEA-COMP:18051"/>
        <dbReference type="ChEBI" id="CHEBI:15377"/>
        <dbReference type="ChEBI" id="CHEBI:57967"/>
        <dbReference type="ChEBI" id="CHEBI:137386"/>
        <dbReference type="ChEBI" id="CHEBI:191199"/>
    </reaction>
    <physiologicalReaction direction="left-to-right" evidence="1">
        <dbReference type="Rhea" id="RHEA:71656"/>
    </physiologicalReaction>
</comment>
<evidence type="ECO:0000313" key="3">
    <source>
        <dbReference type="EMBL" id="BCJ26342.1"/>
    </source>
</evidence>
<proteinExistence type="predicted"/>
<dbReference type="PROSITE" id="PS51154">
    <property type="entry name" value="MACRO"/>
    <property type="match status" value="1"/>
</dbReference>
<name>A0A810KV44_9ACTN</name>
<accession>A0A810KV44</accession>
<dbReference type="InterPro" id="IPR043472">
    <property type="entry name" value="Macro_dom-like"/>
</dbReference>
<reference evidence="3" key="1">
    <citation type="submission" date="2020-08" db="EMBL/GenBank/DDBJ databases">
        <title>Whole genome shotgun sequence of Actinocatenispora sera NBRC 101916.</title>
        <authorList>
            <person name="Komaki H."/>
            <person name="Tamura T."/>
        </authorList>
    </citation>
    <scope>NUCLEOTIDE SEQUENCE</scope>
    <source>
        <strain evidence="3">NBRC 101916</strain>
    </source>
</reference>
<dbReference type="InterPro" id="IPR002589">
    <property type="entry name" value="Macro_dom"/>
</dbReference>
<dbReference type="PANTHER" id="PTHR12521:SF0">
    <property type="entry name" value="ADP-RIBOSE GLYCOHYDROLASE OARD1"/>
    <property type="match status" value="1"/>
</dbReference>
<dbReference type="PANTHER" id="PTHR12521">
    <property type="entry name" value="PROTEIN C6ORF130"/>
    <property type="match status" value="1"/>
</dbReference>
<dbReference type="Proteomes" id="UP000680750">
    <property type="component" value="Chromosome"/>
</dbReference>
<evidence type="ECO:0000256" key="1">
    <source>
        <dbReference type="ARBA" id="ARBA00035885"/>
    </source>
</evidence>
<dbReference type="AlphaFoldDB" id="A0A810KV44"/>